<dbReference type="GO" id="GO:0016925">
    <property type="term" value="P:protein sumoylation"/>
    <property type="evidence" value="ECO:0007669"/>
    <property type="project" value="TreeGrafter"/>
</dbReference>
<feature type="compositionally biased region" description="Polar residues" evidence="2">
    <location>
        <begin position="452"/>
        <end position="478"/>
    </location>
</feature>
<protein>
    <recommendedName>
        <fullName evidence="3">RING-type domain-containing protein</fullName>
    </recommendedName>
</protein>
<accession>A0A8S0WUD5</accession>
<dbReference type="InterPro" id="IPR001841">
    <property type="entry name" value="Znf_RING"/>
</dbReference>
<organism evidence="4 5">
    <name type="scientific">Cyclocybe aegerita</name>
    <name type="common">Black poplar mushroom</name>
    <name type="synonym">Agrocybe aegerita</name>
    <dbReference type="NCBI Taxonomy" id="1973307"/>
    <lineage>
        <taxon>Eukaryota</taxon>
        <taxon>Fungi</taxon>
        <taxon>Dikarya</taxon>
        <taxon>Basidiomycota</taxon>
        <taxon>Agaricomycotina</taxon>
        <taxon>Agaricomycetes</taxon>
        <taxon>Agaricomycetidae</taxon>
        <taxon>Agaricales</taxon>
        <taxon>Agaricineae</taxon>
        <taxon>Bolbitiaceae</taxon>
        <taxon>Cyclocybe</taxon>
    </lineage>
</organism>
<dbReference type="PANTHER" id="PTHR22663:SF17">
    <property type="entry name" value="RING FINGER PROTEIN NARYA-RELATED"/>
    <property type="match status" value="1"/>
</dbReference>
<feature type="compositionally biased region" description="Polar residues" evidence="2">
    <location>
        <begin position="395"/>
        <end position="415"/>
    </location>
</feature>
<name>A0A8S0WUD5_CYCAE</name>
<evidence type="ECO:0000256" key="1">
    <source>
        <dbReference type="ARBA" id="ARBA00023254"/>
    </source>
</evidence>
<evidence type="ECO:0000313" key="5">
    <source>
        <dbReference type="Proteomes" id="UP000467700"/>
    </source>
</evidence>
<dbReference type="GO" id="GO:0000795">
    <property type="term" value="C:synaptonemal complex"/>
    <property type="evidence" value="ECO:0007669"/>
    <property type="project" value="InterPro"/>
</dbReference>
<dbReference type="GO" id="GO:0019789">
    <property type="term" value="F:SUMO transferase activity"/>
    <property type="evidence" value="ECO:0007669"/>
    <property type="project" value="InterPro"/>
</dbReference>
<keyword evidence="1" id="KW-0469">Meiosis</keyword>
<feature type="compositionally biased region" description="Polar residues" evidence="2">
    <location>
        <begin position="226"/>
        <end position="239"/>
    </location>
</feature>
<evidence type="ECO:0000313" key="4">
    <source>
        <dbReference type="EMBL" id="CAA7271538.1"/>
    </source>
</evidence>
<dbReference type="GO" id="GO:0007131">
    <property type="term" value="P:reciprocal meiotic recombination"/>
    <property type="evidence" value="ECO:0007669"/>
    <property type="project" value="InterPro"/>
</dbReference>
<dbReference type="EMBL" id="CACVBS010000112">
    <property type="protein sequence ID" value="CAA7271538.1"/>
    <property type="molecule type" value="Genomic_DNA"/>
</dbReference>
<evidence type="ECO:0000256" key="2">
    <source>
        <dbReference type="SAM" id="MobiDB-lite"/>
    </source>
</evidence>
<dbReference type="OrthoDB" id="2535391at2759"/>
<reference evidence="4 5" key="1">
    <citation type="submission" date="2020-01" db="EMBL/GenBank/DDBJ databases">
        <authorList>
            <person name="Gupta K D."/>
        </authorList>
    </citation>
    <scope>NUCLEOTIDE SEQUENCE [LARGE SCALE GENOMIC DNA]</scope>
</reference>
<feature type="region of interest" description="Disordered" evidence="2">
    <location>
        <begin position="338"/>
        <end position="366"/>
    </location>
</feature>
<feature type="compositionally biased region" description="Polar residues" evidence="2">
    <location>
        <begin position="424"/>
        <end position="435"/>
    </location>
</feature>
<dbReference type="GO" id="GO:0007129">
    <property type="term" value="P:homologous chromosome pairing at meiosis"/>
    <property type="evidence" value="ECO:0007669"/>
    <property type="project" value="TreeGrafter"/>
</dbReference>
<evidence type="ECO:0000259" key="3">
    <source>
        <dbReference type="Pfam" id="PF14634"/>
    </source>
</evidence>
<dbReference type="AlphaFoldDB" id="A0A8S0WUD5"/>
<comment type="caution">
    <text evidence="4">The sequence shown here is derived from an EMBL/GenBank/DDBJ whole genome shotgun (WGS) entry which is preliminary data.</text>
</comment>
<feature type="region of interest" description="Disordered" evidence="2">
    <location>
        <begin position="216"/>
        <end position="271"/>
    </location>
</feature>
<proteinExistence type="predicted"/>
<dbReference type="Pfam" id="PF14634">
    <property type="entry name" value="zf-RING_5"/>
    <property type="match status" value="1"/>
</dbReference>
<dbReference type="InterPro" id="IPR042123">
    <property type="entry name" value="Zip3/RNF212-like"/>
</dbReference>
<sequence>MVLTLFDSSMEGNAVSSEFTSAYRLYFAPPAAQGRRKCLVLFFFIQQSPSSTAFSSGQPYGSLLSPRPVQITTSILRMSKVSPEQPDFDFWDFVCCAKCRMPFALDNGSATIPFWLTECGHIICNSHLNPDQSCSQCGAQDIQLAPLQREMEAPMSDWFQPIPLALDSIATAAKFQQENMAAQLRYYTSRHHQYRQLVERLKQTVSELKKANESLQLENERYRSQMDPNNRIPSHSLNGNGKRPMLSMQQFKESSRPRTGSSPHSLNVPLAPNRLTLLPGQQVPELSSHNQQEVNRRPASSRSLEQYAYGPQERDTYHAPPLTHAQTASRIFQRNNQPQNEARQGPHSLHGQNQQVPPTPSRFKPAVTSNAFTSNQANLGQRRQMQMGPPPTPQHARTQNSGQNPMMNSGPSRQSYLPAPPARQSVTSVPSTPSMGQQQAGGAGSRRFFPAASQSSNNFSSVLTSRPSIANASGSGQRTPFVPHAGQKGPFG</sequence>
<keyword evidence="5" id="KW-1185">Reference proteome</keyword>
<feature type="region of interest" description="Disordered" evidence="2">
    <location>
        <begin position="383"/>
        <end position="492"/>
    </location>
</feature>
<gene>
    <name evidence="4" type="ORF">AAE3_LOCUS13889</name>
</gene>
<feature type="domain" description="RING-type" evidence="3">
    <location>
        <begin position="96"/>
        <end position="138"/>
    </location>
</feature>
<dbReference type="Proteomes" id="UP000467700">
    <property type="component" value="Unassembled WGS sequence"/>
</dbReference>
<feature type="compositionally biased region" description="Polar residues" evidence="2">
    <location>
        <begin position="247"/>
        <end position="265"/>
    </location>
</feature>
<dbReference type="PANTHER" id="PTHR22663">
    <property type="entry name" value="RING FINGER PROTEIN NARYA-RELATED"/>
    <property type="match status" value="1"/>
</dbReference>